<protein>
    <submittedName>
        <fullName evidence="1">Type I-E CRISPR-associated endoribonuclease Cas2</fullName>
    </submittedName>
</protein>
<evidence type="ECO:0000313" key="2">
    <source>
        <dbReference type="Proteomes" id="UP000277007"/>
    </source>
</evidence>
<dbReference type="AlphaFoldDB" id="A0A431VDD6"/>
<evidence type="ECO:0000313" key="1">
    <source>
        <dbReference type="EMBL" id="RTR17052.1"/>
    </source>
</evidence>
<organism evidence="1 2">
    <name type="scientific">Azospirillum griseum</name>
    <dbReference type="NCBI Taxonomy" id="2496639"/>
    <lineage>
        <taxon>Bacteria</taxon>
        <taxon>Pseudomonadati</taxon>
        <taxon>Pseudomonadota</taxon>
        <taxon>Alphaproteobacteria</taxon>
        <taxon>Rhodospirillales</taxon>
        <taxon>Azospirillaceae</taxon>
        <taxon>Azospirillum</taxon>
    </lineage>
</organism>
<sequence length="107" mass="11662">MPMTLLVTRDVPERFRGFLASVMLELAPGLYVAPSLTAGVRARVWRVMTDWHAELGEGSVVLVWQDRNAPGGLGMAFLGTPARELVDHDGLYLARLRMDGVLAEGAV</sequence>
<dbReference type="Pfam" id="PF09707">
    <property type="entry name" value="Cas_Cas2CT1978"/>
    <property type="match status" value="1"/>
</dbReference>
<keyword evidence="2" id="KW-1185">Reference proteome</keyword>
<gene>
    <name evidence="1" type="primary">cas2e</name>
    <name evidence="1" type="ORF">EJ903_18970</name>
</gene>
<dbReference type="OrthoDB" id="7570605at2"/>
<dbReference type="Proteomes" id="UP000277007">
    <property type="component" value="Unassembled WGS sequence"/>
</dbReference>
<comment type="caution">
    <text evidence="1">The sequence shown here is derived from an EMBL/GenBank/DDBJ whole genome shotgun (WGS) entry which is preliminary data.</text>
</comment>
<dbReference type="InterPro" id="IPR010152">
    <property type="entry name" value="CRISPR-assoc_prot_Cas2_sub"/>
</dbReference>
<proteinExistence type="predicted"/>
<dbReference type="EMBL" id="RXMA01000021">
    <property type="protein sequence ID" value="RTR17052.1"/>
    <property type="molecule type" value="Genomic_DNA"/>
</dbReference>
<dbReference type="RefSeq" id="WP_126618394.1">
    <property type="nucleotide sequence ID" value="NZ_JBHUCY010000019.1"/>
</dbReference>
<dbReference type="NCBIfam" id="TIGR01873">
    <property type="entry name" value="cas_CT1978"/>
    <property type="match status" value="1"/>
</dbReference>
<reference evidence="1 2" key="1">
    <citation type="submission" date="2018-12" db="EMBL/GenBank/DDBJ databases">
        <authorList>
            <person name="Yang Y."/>
        </authorList>
    </citation>
    <scope>NUCLEOTIDE SEQUENCE [LARGE SCALE GENOMIC DNA]</scope>
    <source>
        <strain evidence="1 2">L-25-5w-1</strain>
    </source>
</reference>
<dbReference type="Gene3D" id="3.30.70.240">
    <property type="match status" value="1"/>
</dbReference>
<accession>A0A431VDD6</accession>
<name>A0A431VDD6_9PROT</name>